<evidence type="ECO:0000313" key="2">
    <source>
        <dbReference type="Proteomes" id="UP000321793"/>
    </source>
</evidence>
<comment type="caution">
    <text evidence="1">The sequence shown here is derived from an EMBL/GenBank/DDBJ whole genome shotgun (WGS) entry which is preliminary data.</text>
</comment>
<dbReference type="AlphaFoldDB" id="A0A512SW93"/>
<organism evidence="1 2">
    <name type="scientific">Knoellia locipacati</name>
    <dbReference type="NCBI Taxonomy" id="882824"/>
    <lineage>
        <taxon>Bacteria</taxon>
        <taxon>Bacillati</taxon>
        <taxon>Actinomycetota</taxon>
        <taxon>Actinomycetes</taxon>
        <taxon>Micrococcales</taxon>
        <taxon>Intrasporangiaceae</taxon>
        <taxon>Knoellia</taxon>
    </lineage>
</organism>
<dbReference type="RefSeq" id="WP_147061723.1">
    <property type="nucleotide sequence ID" value="NZ_BAABDN010000001.1"/>
</dbReference>
<name>A0A512SW93_9MICO</name>
<protein>
    <recommendedName>
        <fullName evidence="3">YbaB/EbfC DNA-binding family protein</fullName>
    </recommendedName>
</protein>
<evidence type="ECO:0008006" key="3">
    <source>
        <dbReference type="Google" id="ProtNLM"/>
    </source>
</evidence>
<gene>
    <name evidence="1" type="ORF">KLO01_02440</name>
</gene>
<reference evidence="1 2" key="1">
    <citation type="submission" date="2019-07" db="EMBL/GenBank/DDBJ databases">
        <title>Whole genome shotgun sequence of Knoellia locipacati NBRC 109775.</title>
        <authorList>
            <person name="Hosoyama A."/>
            <person name="Uohara A."/>
            <person name="Ohji S."/>
            <person name="Ichikawa N."/>
        </authorList>
    </citation>
    <scope>NUCLEOTIDE SEQUENCE [LARGE SCALE GENOMIC DNA]</scope>
    <source>
        <strain evidence="1 2">NBRC 109775</strain>
    </source>
</reference>
<dbReference type="Proteomes" id="UP000321793">
    <property type="component" value="Unassembled WGS sequence"/>
</dbReference>
<sequence>MSGTGGFDLGLDGDIPAQGDLDRAVARARAAFAWRASVDAMTAEGVRDGVVATVSGTGGLRGLTVPTSACAGGGDAVAASILGAVADAQALLARQIRDSAVAAFGSDSAEVDTISRSVEARFNVGDERR</sequence>
<dbReference type="OrthoDB" id="4870332at2"/>
<proteinExistence type="predicted"/>
<accession>A0A512SW93</accession>
<evidence type="ECO:0000313" key="1">
    <source>
        <dbReference type="EMBL" id="GEQ12197.1"/>
    </source>
</evidence>
<dbReference type="EMBL" id="BKBA01000002">
    <property type="protein sequence ID" value="GEQ12197.1"/>
    <property type="molecule type" value="Genomic_DNA"/>
</dbReference>
<keyword evidence="2" id="KW-1185">Reference proteome</keyword>